<name>A0A9P1IHT8_9PELO</name>
<evidence type="ECO:0000313" key="1">
    <source>
        <dbReference type="EMBL" id="CAI5445709.1"/>
    </source>
</evidence>
<reference evidence="1" key="1">
    <citation type="submission" date="2022-11" db="EMBL/GenBank/DDBJ databases">
        <authorList>
            <person name="Kikuchi T."/>
        </authorList>
    </citation>
    <scope>NUCLEOTIDE SEQUENCE</scope>
    <source>
        <strain evidence="1">PS1010</strain>
    </source>
</reference>
<comment type="caution">
    <text evidence="1">The sequence shown here is derived from an EMBL/GenBank/DDBJ whole genome shotgun (WGS) entry which is preliminary data.</text>
</comment>
<evidence type="ECO:0000313" key="2">
    <source>
        <dbReference type="Proteomes" id="UP001152747"/>
    </source>
</evidence>
<dbReference type="EMBL" id="CANHGI010000003">
    <property type="protein sequence ID" value="CAI5445709.1"/>
    <property type="molecule type" value="Genomic_DNA"/>
</dbReference>
<protein>
    <submittedName>
        <fullName evidence="1">Uncharacterized protein</fullName>
    </submittedName>
</protein>
<dbReference type="AlphaFoldDB" id="A0A9P1IHT8"/>
<gene>
    <name evidence="1" type="ORF">CAMP_LOCUS8346</name>
</gene>
<keyword evidence="2" id="KW-1185">Reference proteome</keyword>
<sequence length="329" mass="38017">MPKRKQDASSDYKERLKKSNEEFQNVKDVCVSIMHSMGDSDFPLKENEDFVIDVLKNELIVMLEDICKLKKSKNIKTRISICDLIRSMKNEFGLLSRFINYMTKKVEMSQYLKVSKQKTSGSENIFGQEIEGGSDEEAEKEESINEIGELEGEEGELLEKRRKKLMTKDESLLEEVKDAFKELDLDFETFENFQCERYASRQNAILKHIELMSTDSYTAFTESRRISFQKPANYRNTASTTTRKKATSIQSLIGWIGNPPLQSESAEIFLAFFAKEVIGEVVGSALIEKYSEPIKCGAFGMVDDCLEVKHYEEAMRKNEKFRKFSRIFM</sequence>
<accession>A0A9P1IHT8</accession>
<dbReference type="Proteomes" id="UP001152747">
    <property type="component" value="Unassembled WGS sequence"/>
</dbReference>
<proteinExistence type="predicted"/>
<organism evidence="1 2">
    <name type="scientific">Caenorhabditis angaria</name>
    <dbReference type="NCBI Taxonomy" id="860376"/>
    <lineage>
        <taxon>Eukaryota</taxon>
        <taxon>Metazoa</taxon>
        <taxon>Ecdysozoa</taxon>
        <taxon>Nematoda</taxon>
        <taxon>Chromadorea</taxon>
        <taxon>Rhabditida</taxon>
        <taxon>Rhabditina</taxon>
        <taxon>Rhabditomorpha</taxon>
        <taxon>Rhabditoidea</taxon>
        <taxon>Rhabditidae</taxon>
        <taxon>Peloderinae</taxon>
        <taxon>Caenorhabditis</taxon>
    </lineage>
</organism>
<dbReference type="OrthoDB" id="5814340at2759"/>